<dbReference type="AlphaFoldDB" id="A0AA36JRG8"/>
<protein>
    <submittedName>
        <fullName evidence="1">Uncharacterized protein</fullName>
    </submittedName>
</protein>
<keyword evidence="2" id="KW-1185">Reference proteome</keyword>
<evidence type="ECO:0000313" key="1">
    <source>
        <dbReference type="EMBL" id="CAJ1409831.1"/>
    </source>
</evidence>
<accession>A0AA36JRG8</accession>
<sequence>MVHLKHKVEEGDGLAQELQKRVKSVNQELVHLAAVMRQMAPHLKNIFVAGKAEPADQWIAKMLDHLNGNDGILPGLWGVSEESVEAWDLLETFQMRCRRFVQHSKASDQSASQLRLLLYWLFQDSRAALDGKRAEEKQPWVEMVKLLRQLSGEYNVLDP</sequence>
<name>A0AA36JRG8_9DINO</name>
<dbReference type="Proteomes" id="UP001178507">
    <property type="component" value="Unassembled WGS sequence"/>
</dbReference>
<gene>
    <name evidence="1" type="ORF">EVOR1521_LOCUS30823</name>
</gene>
<evidence type="ECO:0000313" key="2">
    <source>
        <dbReference type="Proteomes" id="UP001178507"/>
    </source>
</evidence>
<reference evidence="1" key="1">
    <citation type="submission" date="2023-08" db="EMBL/GenBank/DDBJ databases">
        <authorList>
            <person name="Chen Y."/>
            <person name="Shah S."/>
            <person name="Dougan E. K."/>
            <person name="Thang M."/>
            <person name="Chan C."/>
        </authorList>
    </citation>
    <scope>NUCLEOTIDE SEQUENCE</scope>
</reference>
<dbReference type="EMBL" id="CAUJNA010003788">
    <property type="protein sequence ID" value="CAJ1409831.1"/>
    <property type="molecule type" value="Genomic_DNA"/>
</dbReference>
<proteinExistence type="predicted"/>
<organism evidence="1 2">
    <name type="scientific">Effrenium voratum</name>
    <dbReference type="NCBI Taxonomy" id="2562239"/>
    <lineage>
        <taxon>Eukaryota</taxon>
        <taxon>Sar</taxon>
        <taxon>Alveolata</taxon>
        <taxon>Dinophyceae</taxon>
        <taxon>Suessiales</taxon>
        <taxon>Symbiodiniaceae</taxon>
        <taxon>Effrenium</taxon>
    </lineage>
</organism>
<comment type="caution">
    <text evidence="1">The sequence shown here is derived from an EMBL/GenBank/DDBJ whole genome shotgun (WGS) entry which is preliminary data.</text>
</comment>